<dbReference type="Proteomes" id="UP000799779">
    <property type="component" value="Unassembled WGS sequence"/>
</dbReference>
<accession>A0A6A5W5C9</accession>
<proteinExistence type="predicted"/>
<reference evidence="1" key="1">
    <citation type="journal article" date="2020" name="Stud. Mycol.">
        <title>101 Dothideomycetes genomes: a test case for predicting lifestyles and emergence of pathogens.</title>
        <authorList>
            <person name="Haridas S."/>
            <person name="Albert R."/>
            <person name="Binder M."/>
            <person name="Bloem J."/>
            <person name="Labutti K."/>
            <person name="Salamov A."/>
            <person name="Andreopoulos B."/>
            <person name="Baker S."/>
            <person name="Barry K."/>
            <person name="Bills G."/>
            <person name="Bluhm B."/>
            <person name="Cannon C."/>
            <person name="Castanera R."/>
            <person name="Culley D."/>
            <person name="Daum C."/>
            <person name="Ezra D."/>
            <person name="Gonzalez J."/>
            <person name="Henrissat B."/>
            <person name="Kuo A."/>
            <person name="Liang C."/>
            <person name="Lipzen A."/>
            <person name="Lutzoni F."/>
            <person name="Magnuson J."/>
            <person name="Mondo S."/>
            <person name="Nolan M."/>
            <person name="Ohm R."/>
            <person name="Pangilinan J."/>
            <person name="Park H.-J."/>
            <person name="Ramirez L."/>
            <person name="Alfaro M."/>
            <person name="Sun H."/>
            <person name="Tritt A."/>
            <person name="Yoshinaga Y."/>
            <person name="Zwiers L.-H."/>
            <person name="Turgeon B."/>
            <person name="Goodwin S."/>
            <person name="Spatafora J."/>
            <person name="Crous P."/>
            <person name="Grigoriev I."/>
        </authorList>
    </citation>
    <scope>NUCLEOTIDE SEQUENCE</scope>
    <source>
        <strain evidence="1">CBS 123094</strain>
    </source>
</reference>
<dbReference type="EMBL" id="ML977624">
    <property type="protein sequence ID" value="KAF1996497.1"/>
    <property type="molecule type" value="Genomic_DNA"/>
</dbReference>
<evidence type="ECO:0000313" key="1">
    <source>
        <dbReference type="EMBL" id="KAF1996497.1"/>
    </source>
</evidence>
<gene>
    <name evidence="1" type="ORF">P154DRAFT_310338</name>
</gene>
<sequence length="239" mass="25905">MQWKKNVLRSAGISPCLAARRPHHYQTPLALIQGRRIGTIDKQAAAFALRASSRSDHQPASAASTDSWKGIVAIVSLAGGAARHLQQNRCSVLCCAVLLDSRCDDSENSDRPWWPPWREAWLTIRYLKPRDDRATCPPDEHHHHVENAAVSHASHGCVAFSVAFHGPSCASAILHDCVPVPHHPDLLAPGGSLESPQQWADGPPQTPHCCATAKVPRCVSQSHSSRLAPIYAVCGEALD</sequence>
<name>A0A6A5W5C9_9PLEO</name>
<dbReference type="AlphaFoldDB" id="A0A6A5W5C9"/>
<protein>
    <submittedName>
        <fullName evidence="1">Uncharacterized protein</fullName>
    </submittedName>
</protein>
<organism evidence="1 2">
    <name type="scientific">Amniculicola lignicola CBS 123094</name>
    <dbReference type="NCBI Taxonomy" id="1392246"/>
    <lineage>
        <taxon>Eukaryota</taxon>
        <taxon>Fungi</taxon>
        <taxon>Dikarya</taxon>
        <taxon>Ascomycota</taxon>
        <taxon>Pezizomycotina</taxon>
        <taxon>Dothideomycetes</taxon>
        <taxon>Pleosporomycetidae</taxon>
        <taxon>Pleosporales</taxon>
        <taxon>Amniculicolaceae</taxon>
        <taxon>Amniculicola</taxon>
    </lineage>
</organism>
<keyword evidence="2" id="KW-1185">Reference proteome</keyword>
<evidence type="ECO:0000313" key="2">
    <source>
        <dbReference type="Proteomes" id="UP000799779"/>
    </source>
</evidence>